<gene>
    <name evidence="1" type="ORF">AXF42_Ash001874</name>
</gene>
<name>A0A2I0ABG8_9ASPA</name>
<organism evidence="1 2">
    <name type="scientific">Apostasia shenzhenica</name>
    <dbReference type="NCBI Taxonomy" id="1088818"/>
    <lineage>
        <taxon>Eukaryota</taxon>
        <taxon>Viridiplantae</taxon>
        <taxon>Streptophyta</taxon>
        <taxon>Embryophyta</taxon>
        <taxon>Tracheophyta</taxon>
        <taxon>Spermatophyta</taxon>
        <taxon>Magnoliopsida</taxon>
        <taxon>Liliopsida</taxon>
        <taxon>Asparagales</taxon>
        <taxon>Orchidaceae</taxon>
        <taxon>Apostasioideae</taxon>
        <taxon>Apostasia</taxon>
    </lineage>
</organism>
<keyword evidence="2" id="KW-1185">Reference proteome</keyword>
<dbReference type="Proteomes" id="UP000236161">
    <property type="component" value="Unassembled WGS sequence"/>
</dbReference>
<dbReference type="EMBL" id="KZ452001">
    <property type="protein sequence ID" value="PKA52893.1"/>
    <property type="molecule type" value="Genomic_DNA"/>
</dbReference>
<evidence type="ECO:0000313" key="2">
    <source>
        <dbReference type="Proteomes" id="UP000236161"/>
    </source>
</evidence>
<dbReference type="OrthoDB" id="764584at2759"/>
<reference evidence="1 2" key="1">
    <citation type="journal article" date="2017" name="Nature">
        <title>The Apostasia genome and the evolution of orchids.</title>
        <authorList>
            <person name="Zhang G.Q."/>
            <person name="Liu K.W."/>
            <person name="Li Z."/>
            <person name="Lohaus R."/>
            <person name="Hsiao Y.Y."/>
            <person name="Niu S.C."/>
            <person name="Wang J.Y."/>
            <person name="Lin Y.C."/>
            <person name="Xu Q."/>
            <person name="Chen L.J."/>
            <person name="Yoshida K."/>
            <person name="Fujiwara S."/>
            <person name="Wang Z.W."/>
            <person name="Zhang Y.Q."/>
            <person name="Mitsuda N."/>
            <person name="Wang M."/>
            <person name="Liu G.H."/>
            <person name="Pecoraro L."/>
            <person name="Huang H.X."/>
            <person name="Xiao X.J."/>
            <person name="Lin M."/>
            <person name="Wu X.Y."/>
            <person name="Wu W.L."/>
            <person name="Chen Y.Y."/>
            <person name="Chang S.B."/>
            <person name="Sakamoto S."/>
            <person name="Ohme-Takagi M."/>
            <person name="Yagi M."/>
            <person name="Zeng S.J."/>
            <person name="Shen C.Y."/>
            <person name="Yeh C.M."/>
            <person name="Luo Y.B."/>
            <person name="Tsai W.C."/>
            <person name="Van de Peer Y."/>
            <person name="Liu Z.J."/>
        </authorList>
    </citation>
    <scope>NUCLEOTIDE SEQUENCE [LARGE SCALE GENOMIC DNA]</scope>
    <source>
        <strain evidence="2">cv. Shenzhen</strain>
        <tissue evidence="1">Stem</tissue>
    </source>
</reference>
<proteinExistence type="predicted"/>
<evidence type="ECO:0000313" key="1">
    <source>
        <dbReference type="EMBL" id="PKA52893.1"/>
    </source>
</evidence>
<protein>
    <submittedName>
        <fullName evidence="1">Uncharacterized protein</fullName>
    </submittedName>
</protein>
<sequence length="139" mass="15602">MEHSTSSSTVVYRSLQSYWRQRARRLPEDVAPARKTVVVRLGTGGRGRRGSWKMVAARPALRMRQVRVSAPRKLLAGLRDAYMNAMLLLAGGKGLSAKKGGGGLVWDRRVPRARQASLRDSDFEKRLMIHLYNSIIATR</sequence>
<accession>A0A2I0ABG8</accession>
<dbReference type="AlphaFoldDB" id="A0A2I0ABG8"/>
<dbReference type="PANTHER" id="PTHR33702:SF25">
    <property type="entry name" value="OS05G0575200 PROTEIN"/>
    <property type="match status" value="1"/>
</dbReference>
<dbReference type="PANTHER" id="PTHR33702">
    <property type="entry name" value="BNAA09G40010D PROTEIN"/>
    <property type="match status" value="1"/>
</dbReference>